<feature type="signal peptide" evidence="1">
    <location>
        <begin position="1"/>
        <end position="22"/>
    </location>
</feature>
<dbReference type="InterPro" id="IPR001869">
    <property type="entry name" value="Thiol_cytolysin"/>
</dbReference>
<evidence type="ECO:0000256" key="1">
    <source>
        <dbReference type="SAM" id="SignalP"/>
    </source>
</evidence>
<dbReference type="InterPro" id="IPR043708">
    <property type="entry name" value="DUF5648"/>
</dbReference>
<sequence>MRKTLLFIAGLMILLSACKKQADKPYQATDPTITNSHNQFKDLKIPQTAIAASEDKNQTHSSNPANDNTGCVPVRHTQSATFDKLSVLDPSTDIMYIGSLLDGSTMESGTYMPLIYPADYVRKPITYSVSIQGSSGPISKTITPTLSDFRNSMQDIMRNNITGQQPANFTFSLVQTRSKKEMEMKISANLKFSTFFNATMNYDESGYSGKNFFVLKVFQKFFSADINIPADGNLFNKPNDFTGTTAPVYISTIDYGRSAYLLLESTYDSSRVYKSLEASFNVWLTGGGTTISNEHKVVMDQLKISGVLIGGSSTAAATAIQGIQAFRDYVINGANMGPNSRGEVIAYKLRNAKNHGVYQTIINGDYTTMDCSGQLVNINSFSARRGGHHYLTPGVIDDWNYWQSEGSSFRAYTKNIPGTVPIHVFYSDAGVDHYYTPNWVDDLNWWSYQGVSFYAHTTQVPGSIPIYGHYSSQGIEHYYTPSRSIGYPNYWTQFDGVIFYAFP</sequence>
<dbReference type="EMBL" id="JAPDNS010000001">
    <property type="protein sequence ID" value="MCW3484376.1"/>
    <property type="molecule type" value="Genomic_DNA"/>
</dbReference>
<reference evidence="3 4" key="1">
    <citation type="submission" date="2022-10" db="EMBL/GenBank/DDBJ databases">
        <title>Chitinophaga nivalis PC15 sp. nov., isolated from Pyeongchang county, South Korea.</title>
        <authorList>
            <person name="Trinh H.N."/>
        </authorList>
    </citation>
    <scope>NUCLEOTIDE SEQUENCE [LARGE SCALE GENOMIC DNA]</scope>
    <source>
        <strain evidence="3 4">PC14</strain>
    </source>
</reference>
<dbReference type="SUPFAM" id="SSF56978">
    <property type="entry name" value="Perfringolysin"/>
    <property type="match status" value="1"/>
</dbReference>
<organism evidence="3 4">
    <name type="scientific">Chitinophaga nivalis</name>
    <dbReference type="NCBI Taxonomy" id="2991709"/>
    <lineage>
        <taxon>Bacteria</taxon>
        <taxon>Pseudomonadati</taxon>
        <taxon>Bacteroidota</taxon>
        <taxon>Chitinophagia</taxon>
        <taxon>Chitinophagales</taxon>
        <taxon>Chitinophagaceae</taxon>
        <taxon>Chitinophaga</taxon>
    </lineage>
</organism>
<dbReference type="InterPro" id="IPR036359">
    <property type="entry name" value="Thiol_cytolysin_sf"/>
</dbReference>
<protein>
    <submittedName>
        <fullName evidence="3">Thiol-activated cytolysin family protein</fullName>
    </submittedName>
</protein>
<dbReference type="Gene3D" id="3.90.840.10">
    <property type="entry name" value="Thiol-activated cytolysin superfamily/Thiol-activated cytolysin, alpha-beta domain"/>
    <property type="match status" value="1"/>
</dbReference>
<accession>A0ABT3IK98</accession>
<comment type="caution">
    <text evidence="3">The sequence shown here is derived from an EMBL/GenBank/DDBJ whole genome shotgun (WGS) entry which is preliminary data.</text>
</comment>
<dbReference type="InterPro" id="IPR036363">
    <property type="entry name" value="Thiol_cytolysin_ab_sf"/>
</dbReference>
<proteinExistence type="predicted"/>
<dbReference type="Gene3D" id="3.40.30.40">
    <property type="entry name" value="Perfringolysin"/>
    <property type="match status" value="1"/>
</dbReference>
<evidence type="ECO:0000313" key="3">
    <source>
        <dbReference type="EMBL" id="MCW3484376.1"/>
    </source>
</evidence>
<dbReference type="Pfam" id="PF18885">
    <property type="entry name" value="DUF5648"/>
    <property type="match status" value="1"/>
</dbReference>
<dbReference type="RefSeq" id="WP_264729955.1">
    <property type="nucleotide sequence ID" value="NZ_JAPDNR010000001.1"/>
</dbReference>
<evidence type="ECO:0000259" key="2">
    <source>
        <dbReference type="Pfam" id="PF18885"/>
    </source>
</evidence>
<feature type="domain" description="DUF5648" evidence="2">
    <location>
        <begin position="401"/>
        <end position="483"/>
    </location>
</feature>
<keyword evidence="4" id="KW-1185">Reference proteome</keyword>
<dbReference type="Pfam" id="PF01289">
    <property type="entry name" value="Thiol_cytolysin"/>
    <property type="match status" value="1"/>
</dbReference>
<name>A0ABT3IK98_9BACT</name>
<gene>
    <name evidence="3" type="ORF">OL497_10755</name>
</gene>
<evidence type="ECO:0000313" key="4">
    <source>
        <dbReference type="Proteomes" id="UP001207742"/>
    </source>
</evidence>
<dbReference type="Proteomes" id="UP001207742">
    <property type="component" value="Unassembled WGS sequence"/>
</dbReference>
<dbReference type="PROSITE" id="PS51257">
    <property type="entry name" value="PROKAR_LIPOPROTEIN"/>
    <property type="match status" value="1"/>
</dbReference>
<keyword evidence="1" id="KW-0732">Signal</keyword>
<feature type="chain" id="PRO_5045406579" evidence="1">
    <location>
        <begin position="23"/>
        <end position="503"/>
    </location>
</feature>